<evidence type="ECO:0000313" key="3">
    <source>
        <dbReference type="EMBL" id="ODG93214.1"/>
    </source>
</evidence>
<comment type="caution">
    <text evidence="3">The sequence shown here is derived from an EMBL/GenBank/DDBJ whole genome shotgun (WGS) entry which is preliminary data.</text>
</comment>
<keyword evidence="4" id="KW-1185">Reference proteome</keyword>
<dbReference type="InterPro" id="IPR051267">
    <property type="entry name" value="STEAP_metalloreductase"/>
</dbReference>
<dbReference type="PANTHER" id="PTHR14239">
    <property type="entry name" value="DUDULIN-RELATED"/>
    <property type="match status" value="1"/>
</dbReference>
<dbReference type="RefSeq" id="WP_069032293.1">
    <property type="nucleotide sequence ID" value="NZ_MDKC01000002.1"/>
</dbReference>
<dbReference type="InterPro" id="IPR028939">
    <property type="entry name" value="P5C_Rdtase_cat_N"/>
</dbReference>
<evidence type="ECO:0000313" key="4">
    <source>
        <dbReference type="Proteomes" id="UP000094580"/>
    </source>
</evidence>
<evidence type="ECO:0000256" key="1">
    <source>
        <dbReference type="ARBA" id="ARBA00023002"/>
    </source>
</evidence>
<dbReference type="InterPro" id="IPR036291">
    <property type="entry name" value="NAD(P)-bd_dom_sf"/>
</dbReference>
<reference evidence="3 4" key="1">
    <citation type="submission" date="2016-07" db="EMBL/GenBank/DDBJ databases">
        <authorList>
            <person name="Townsley L."/>
            <person name="Shank E.A."/>
        </authorList>
    </citation>
    <scope>NUCLEOTIDE SEQUENCE [LARGE SCALE GENOMIC DNA]</scope>
    <source>
        <strain evidence="3 4">CH01</strain>
    </source>
</reference>
<protein>
    <recommendedName>
        <fullName evidence="2">Pyrroline-5-carboxylate reductase catalytic N-terminal domain-containing protein</fullName>
    </recommendedName>
</protein>
<dbReference type="Pfam" id="PF03807">
    <property type="entry name" value="F420_oxidored"/>
    <property type="match status" value="1"/>
</dbReference>
<keyword evidence="1" id="KW-0560">Oxidoreductase</keyword>
<proteinExistence type="predicted"/>
<dbReference type="Proteomes" id="UP000094580">
    <property type="component" value="Unassembled WGS sequence"/>
</dbReference>
<evidence type="ECO:0000259" key="2">
    <source>
        <dbReference type="Pfam" id="PF03807"/>
    </source>
</evidence>
<organism evidence="3 4">
    <name type="scientific">Gottfriedia luciferensis</name>
    <dbReference type="NCBI Taxonomy" id="178774"/>
    <lineage>
        <taxon>Bacteria</taxon>
        <taxon>Bacillati</taxon>
        <taxon>Bacillota</taxon>
        <taxon>Bacilli</taxon>
        <taxon>Bacillales</taxon>
        <taxon>Bacillaceae</taxon>
        <taxon>Gottfriedia</taxon>
    </lineage>
</organism>
<dbReference type="Gene3D" id="3.40.50.720">
    <property type="entry name" value="NAD(P)-binding Rossmann-like Domain"/>
    <property type="match status" value="1"/>
</dbReference>
<accession>A0ABX2ZV13</accession>
<dbReference type="EMBL" id="MDKC01000002">
    <property type="protein sequence ID" value="ODG93214.1"/>
    <property type="molecule type" value="Genomic_DNA"/>
</dbReference>
<gene>
    <name evidence="3" type="ORF">BED47_02705</name>
</gene>
<name>A0ABX2ZV13_9BACI</name>
<feature type="domain" description="Pyrroline-5-carboxylate reductase catalytic N-terminal" evidence="2">
    <location>
        <begin position="2"/>
        <end position="88"/>
    </location>
</feature>
<sequence>MKIGIIGNGQIGNVIANRLVTYNHEITFGVRNLESNQKVNPIFNYVETKDIAINNELIILAVPGNAVDSAVKNIIEIDGKIVIDLTNPIGEGLKLTRGTTTSNAEEIQKIIPKAKVVKTLNTVGLEKMIDPTVNEEKITMLIAGDHDDANLKVSNLIAEIGFDPLIVGKLYFSRYLEPFAMIRIEMVRVQGMNPNTGIKWMR</sequence>
<dbReference type="SUPFAM" id="SSF51735">
    <property type="entry name" value="NAD(P)-binding Rossmann-fold domains"/>
    <property type="match status" value="1"/>
</dbReference>